<comment type="caution">
    <text evidence="2">The sequence shown here is derived from an EMBL/GenBank/DDBJ whole genome shotgun (WGS) entry which is preliminary data.</text>
</comment>
<sequence length="272" mass="28433">MTTVDISADLGESFGAYRLGDDEAMLDIVTSAHVACGFHAGDPQVMDRTVAACVARGVSVGAQPGFRDLVGFGRRAMEMTGHEITTDLIYQIGALRGFAAAHGTTVRHVSPHGSLANLAAVRADHAESIVDAVVAVDPAMTVVTQPGRLADAARVRGLRVAIVGYADRAYRDDGTLVPRAEPGSVLTDPDEVVERVRRMHVDGVVRTVTGRDIELRCDSLLVHGDTPGAVGLARRISAALRAAGVVLAALPAADVMPAVVPVAVADHKEEEP</sequence>
<evidence type="ECO:0000313" key="2">
    <source>
        <dbReference type="EMBL" id="MFC0529532.1"/>
    </source>
</evidence>
<comment type="catalytic activity">
    <reaction evidence="1">
        <text>5-oxo-L-proline + ATP + 2 H2O = L-glutamate + ADP + phosphate + H(+)</text>
        <dbReference type="Rhea" id="RHEA:10348"/>
        <dbReference type="ChEBI" id="CHEBI:15377"/>
        <dbReference type="ChEBI" id="CHEBI:15378"/>
        <dbReference type="ChEBI" id="CHEBI:29985"/>
        <dbReference type="ChEBI" id="CHEBI:30616"/>
        <dbReference type="ChEBI" id="CHEBI:43474"/>
        <dbReference type="ChEBI" id="CHEBI:58402"/>
        <dbReference type="ChEBI" id="CHEBI:456216"/>
        <dbReference type="EC" id="3.5.2.9"/>
    </reaction>
</comment>
<dbReference type="Proteomes" id="UP001589867">
    <property type="component" value="Unassembled WGS sequence"/>
</dbReference>
<proteinExistence type="inferred from homology"/>
<protein>
    <recommendedName>
        <fullName evidence="1">5-oxoprolinase subunit A</fullName>
        <shortName evidence="1">5-OPase subunit A</shortName>
        <ecNumber evidence="1">3.5.2.9</ecNumber>
    </recommendedName>
    <alternativeName>
        <fullName evidence="1">5-oxoprolinase (ATP-hydrolyzing) subunit A</fullName>
    </alternativeName>
</protein>
<keyword evidence="1" id="KW-0378">Hydrolase</keyword>
<reference evidence="2 3" key="1">
    <citation type="submission" date="2024-09" db="EMBL/GenBank/DDBJ databases">
        <authorList>
            <person name="Sun Q."/>
            <person name="Mori K."/>
        </authorList>
    </citation>
    <scope>NUCLEOTIDE SEQUENCE [LARGE SCALE GENOMIC DNA]</scope>
    <source>
        <strain evidence="2 3">TBRC 3947</strain>
    </source>
</reference>
<dbReference type="CDD" id="cd10787">
    <property type="entry name" value="LamB_YcsF_like"/>
    <property type="match status" value="1"/>
</dbReference>
<dbReference type="PANTHER" id="PTHR30292">
    <property type="entry name" value="UNCHARACTERIZED PROTEIN YBGL-RELATED"/>
    <property type="match status" value="1"/>
</dbReference>
<evidence type="ECO:0000256" key="1">
    <source>
        <dbReference type="HAMAP-Rule" id="MF_00691"/>
    </source>
</evidence>
<evidence type="ECO:0000313" key="3">
    <source>
        <dbReference type="Proteomes" id="UP001589867"/>
    </source>
</evidence>
<comment type="subunit">
    <text evidence="1">Forms a complex composed of PxpA, PxpB and PxpC.</text>
</comment>
<dbReference type="RefSeq" id="WP_377252388.1">
    <property type="nucleotide sequence ID" value="NZ_JBHLUH010000036.1"/>
</dbReference>
<gene>
    <name evidence="1" type="primary">pxpA</name>
    <name evidence="2" type="ORF">ACFFIA_17900</name>
</gene>
<keyword evidence="1" id="KW-0067">ATP-binding</keyword>
<name>A0ABV6M4T1_9ACTN</name>
<dbReference type="InterPro" id="IPR011330">
    <property type="entry name" value="Glyco_hydro/deAcase_b/a-brl"/>
</dbReference>
<comment type="function">
    <text evidence="1">Catalyzes the cleavage of 5-oxoproline to form L-glutamate coupled to the hydrolysis of ATP to ADP and inorganic phosphate.</text>
</comment>
<dbReference type="Pfam" id="PF03746">
    <property type="entry name" value="LamB_YcsF"/>
    <property type="match status" value="1"/>
</dbReference>
<dbReference type="EC" id="3.5.2.9" evidence="1"/>
<organism evidence="2 3">
    <name type="scientific">Phytohabitans kaempferiae</name>
    <dbReference type="NCBI Taxonomy" id="1620943"/>
    <lineage>
        <taxon>Bacteria</taxon>
        <taxon>Bacillati</taxon>
        <taxon>Actinomycetota</taxon>
        <taxon>Actinomycetes</taxon>
        <taxon>Micromonosporales</taxon>
        <taxon>Micromonosporaceae</taxon>
    </lineage>
</organism>
<dbReference type="InterPro" id="IPR005501">
    <property type="entry name" value="LamB/YcsF/PxpA-like"/>
</dbReference>
<dbReference type="SUPFAM" id="SSF88713">
    <property type="entry name" value="Glycoside hydrolase/deacetylase"/>
    <property type="match status" value="1"/>
</dbReference>
<keyword evidence="1" id="KW-0547">Nucleotide-binding</keyword>
<keyword evidence="3" id="KW-1185">Reference proteome</keyword>
<accession>A0ABV6M4T1</accession>
<dbReference type="HAMAP" id="MF_00691">
    <property type="entry name" value="PxpA"/>
    <property type="match status" value="1"/>
</dbReference>
<dbReference type="NCBIfam" id="NF003816">
    <property type="entry name" value="PRK05406.1-5"/>
    <property type="match status" value="1"/>
</dbReference>
<dbReference type="NCBIfam" id="NF003814">
    <property type="entry name" value="PRK05406.1-3"/>
    <property type="match status" value="1"/>
</dbReference>
<dbReference type="Gene3D" id="3.20.20.370">
    <property type="entry name" value="Glycoside hydrolase/deacetylase"/>
    <property type="match status" value="1"/>
</dbReference>
<comment type="similarity">
    <text evidence="1">Belongs to the LamB/PxpA family.</text>
</comment>
<dbReference type="EMBL" id="JBHLUH010000036">
    <property type="protein sequence ID" value="MFC0529532.1"/>
    <property type="molecule type" value="Genomic_DNA"/>
</dbReference>
<dbReference type="PANTHER" id="PTHR30292:SF0">
    <property type="entry name" value="5-OXOPROLINASE SUBUNIT A"/>
    <property type="match status" value="1"/>
</dbReference>